<accession>A0A5M6DL39</accession>
<dbReference type="EMBL" id="VWOX01000001">
    <property type="protein sequence ID" value="KAA5546880.1"/>
    <property type="molecule type" value="Genomic_DNA"/>
</dbReference>
<dbReference type="InterPro" id="IPR013216">
    <property type="entry name" value="Methyltransf_11"/>
</dbReference>
<proteinExistence type="predicted"/>
<dbReference type="Proteomes" id="UP000324479">
    <property type="component" value="Unassembled WGS sequence"/>
</dbReference>
<dbReference type="PANTHER" id="PTHR43861:SF1">
    <property type="entry name" value="TRANS-ACONITATE 2-METHYLTRANSFERASE"/>
    <property type="match status" value="1"/>
</dbReference>
<dbReference type="GO" id="GO:0008757">
    <property type="term" value="F:S-adenosylmethionine-dependent methyltransferase activity"/>
    <property type="evidence" value="ECO:0007669"/>
    <property type="project" value="InterPro"/>
</dbReference>
<comment type="caution">
    <text evidence="3">The sequence shown here is derived from an EMBL/GenBank/DDBJ whole genome shotgun (WGS) entry which is preliminary data.</text>
</comment>
<organism evidence="3 4">
    <name type="scientific">Roseiconus nitratireducens</name>
    <dbReference type="NCBI Taxonomy" id="2605748"/>
    <lineage>
        <taxon>Bacteria</taxon>
        <taxon>Pseudomonadati</taxon>
        <taxon>Planctomycetota</taxon>
        <taxon>Planctomycetia</taxon>
        <taxon>Pirellulales</taxon>
        <taxon>Pirellulaceae</taxon>
        <taxon>Roseiconus</taxon>
    </lineage>
</organism>
<evidence type="ECO:0000313" key="3">
    <source>
        <dbReference type="EMBL" id="KAA5546880.1"/>
    </source>
</evidence>
<dbReference type="Pfam" id="PF08241">
    <property type="entry name" value="Methyltransf_11"/>
    <property type="match status" value="1"/>
</dbReference>
<feature type="domain" description="Methyltransferase type 11" evidence="2">
    <location>
        <begin position="85"/>
        <end position="183"/>
    </location>
</feature>
<keyword evidence="4" id="KW-1185">Reference proteome</keyword>
<dbReference type="RefSeq" id="WP_150073987.1">
    <property type="nucleotide sequence ID" value="NZ_VWOX01000001.1"/>
</dbReference>
<gene>
    <name evidence="3" type="ORF">FYK55_00150</name>
</gene>
<evidence type="ECO:0000259" key="2">
    <source>
        <dbReference type="Pfam" id="PF08241"/>
    </source>
</evidence>
<dbReference type="SUPFAM" id="SSF53335">
    <property type="entry name" value="S-adenosyl-L-methionine-dependent methyltransferases"/>
    <property type="match status" value="1"/>
</dbReference>
<evidence type="ECO:0000256" key="1">
    <source>
        <dbReference type="SAM" id="SignalP"/>
    </source>
</evidence>
<keyword evidence="3" id="KW-0489">Methyltransferase</keyword>
<protein>
    <submittedName>
        <fullName evidence="3">Class I SAM-dependent methyltransferase</fullName>
    </submittedName>
</protein>
<feature type="signal peptide" evidence="1">
    <location>
        <begin position="1"/>
        <end position="22"/>
    </location>
</feature>
<dbReference type="GO" id="GO:0032259">
    <property type="term" value="P:methylation"/>
    <property type="evidence" value="ECO:0007669"/>
    <property type="project" value="UniProtKB-KW"/>
</dbReference>
<dbReference type="AlphaFoldDB" id="A0A5M6DL39"/>
<keyword evidence="3" id="KW-0808">Transferase</keyword>
<dbReference type="PANTHER" id="PTHR43861">
    <property type="entry name" value="TRANS-ACONITATE 2-METHYLTRANSFERASE-RELATED"/>
    <property type="match status" value="1"/>
</dbReference>
<feature type="chain" id="PRO_5024282546" evidence="1">
    <location>
        <begin position="23"/>
        <end position="243"/>
    </location>
</feature>
<evidence type="ECO:0000313" key="4">
    <source>
        <dbReference type="Proteomes" id="UP000324479"/>
    </source>
</evidence>
<keyword evidence="1" id="KW-0732">Signal</keyword>
<reference evidence="3 4" key="1">
    <citation type="submission" date="2019-08" db="EMBL/GenBank/DDBJ databases">
        <authorList>
            <person name="Dhanesh K."/>
            <person name="Kumar G."/>
            <person name="Sasikala C."/>
            <person name="Venkata Ramana C."/>
        </authorList>
    </citation>
    <scope>NUCLEOTIDE SEQUENCE [LARGE SCALE GENOMIC DNA]</scope>
    <source>
        <strain evidence="3 4">JC645</strain>
    </source>
</reference>
<dbReference type="CDD" id="cd02440">
    <property type="entry name" value="AdoMet_MTases"/>
    <property type="match status" value="1"/>
</dbReference>
<name>A0A5M6DL39_9BACT</name>
<dbReference type="Gene3D" id="3.40.50.150">
    <property type="entry name" value="Vaccinia Virus protein VP39"/>
    <property type="match status" value="1"/>
</dbReference>
<dbReference type="InterPro" id="IPR029063">
    <property type="entry name" value="SAM-dependent_MTases_sf"/>
</dbReference>
<sequence length="243" mass="26916">MSPIRSFACGLLLCCPGPLVFAQEAVEAAPQTVEVPEGINEKFVDPQLDIQEWVERFEIESREVFAARDAVLKACGVGPGDRVADVGAGTGFFSRLFSDAAGPEGWVFAVDISPRFLQHINEQGARQDVTNITCVLGSDRSIRLPPNSVDLVFICDTYHHFEHPQATLESIENALKPEGTLVVIDFERIPGKSREFILGHVRGGKDVFRAEIMQAGFQFAEEVKIPGFEENYFLRFRKPTSSD</sequence>